<reference evidence="2" key="1">
    <citation type="submission" date="2021-03" db="EMBL/GenBank/DDBJ databases">
        <authorList>
            <person name="Kim M.K."/>
        </authorList>
    </citation>
    <scope>NUCLEOTIDE SEQUENCE</scope>
    <source>
        <strain evidence="2">BT186</strain>
    </source>
</reference>
<feature type="signal peptide" evidence="1">
    <location>
        <begin position="1"/>
        <end position="17"/>
    </location>
</feature>
<dbReference type="Proteomes" id="UP000664144">
    <property type="component" value="Unassembled WGS sequence"/>
</dbReference>
<feature type="chain" id="PRO_5037980516" description="DUF3575 domain-containing protein" evidence="1">
    <location>
        <begin position="18"/>
        <end position="208"/>
    </location>
</feature>
<proteinExistence type="predicted"/>
<gene>
    <name evidence="2" type="ORF">J0X19_10345</name>
</gene>
<protein>
    <recommendedName>
        <fullName evidence="4">DUF3575 domain-containing protein</fullName>
    </recommendedName>
</protein>
<name>A0A939J918_9BACT</name>
<keyword evidence="3" id="KW-1185">Reference proteome</keyword>
<sequence>MAVLLSVVSLFQGQAHAQTTPSQDQPARPEYHNAVRLDVGGILARNVAYNALNNNPQMLLPLLFGYERQLGPRVSGNAEVLLNGGEPEERLSGVALQGRYYYFQGRKTGLNGFYVAPTVSYRAVRQLYYYGTSQERRKLGGAGMLLGAQVPLGSRLLLDVSGGVMTWGRLDRQSTDEAASGAYHYDNKTFYERNKSVFDGRLSLGYRF</sequence>
<evidence type="ECO:0000256" key="1">
    <source>
        <dbReference type="SAM" id="SignalP"/>
    </source>
</evidence>
<organism evidence="2 3">
    <name type="scientific">Hymenobacter telluris</name>
    <dbReference type="NCBI Taxonomy" id="2816474"/>
    <lineage>
        <taxon>Bacteria</taxon>
        <taxon>Pseudomonadati</taxon>
        <taxon>Bacteroidota</taxon>
        <taxon>Cytophagia</taxon>
        <taxon>Cytophagales</taxon>
        <taxon>Hymenobacteraceae</taxon>
        <taxon>Hymenobacter</taxon>
    </lineage>
</organism>
<dbReference type="EMBL" id="JAFLQZ010000005">
    <property type="protein sequence ID" value="MBO0358344.1"/>
    <property type="molecule type" value="Genomic_DNA"/>
</dbReference>
<evidence type="ECO:0000313" key="2">
    <source>
        <dbReference type="EMBL" id="MBO0358344.1"/>
    </source>
</evidence>
<keyword evidence="1" id="KW-0732">Signal</keyword>
<evidence type="ECO:0008006" key="4">
    <source>
        <dbReference type="Google" id="ProtNLM"/>
    </source>
</evidence>
<comment type="caution">
    <text evidence="2">The sequence shown here is derived from an EMBL/GenBank/DDBJ whole genome shotgun (WGS) entry which is preliminary data.</text>
</comment>
<evidence type="ECO:0000313" key="3">
    <source>
        <dbReference type="Proteomes" id="UP000664144"/>
    </source>
</evidence>
<dbReference type="RefSeq" id="WP_206984281.1">
    <property type="nucleotide sequence ID" value="NZ_JAFLQZ010000005.1"/>
</dbReference>
<dbReference type="AlphaFoldDB" id="A0A939J918"/>
<accession>A0A939J918</accession>